<proteinExistence type="predicted"/>
<gene>
    <name evidence="3" type="ORF">EMEDMD4_240071</name>
</gene>
<protein>
    <recommendedName>
        <fullName evidence="4">Secreted protein</fullName>
    </recommendedName>
</protein>
<organism evidence="3">
    <name type="scientific">Sinorhizobium medicae</name>
    <dbReference type="NCBI Taxonomy" id="110321"/>
    <lineage>
        <taxon>Bacteria</taxon>
        <taxon>Pseudomonadati</taxon>
        <taxon>Pseudomonadota</taxon>
        <taxon>Alphaproteobacteria</taxon>
        <taxon>Hyphomicrobiales</taxon>
        <taxon>Rhizobiaceae</taxon>
        <taxon>Sinorhizobium/Ensifer group</taxon>
        <taxon>Sinorhizobium</taxon>
    </lineage>
</organism>
<sequence>MRSVTLPWPAASAAGAIPMFAAARPAVATAAARSNPRRDNILCLTDSKTHASHIANLPCGQSPCGQSSFATSAGPKQSPPLDRIAEPRRL</sequence>
<name>A0A508WYU9_9HYPH</name>
<dbReference type="AlphaFoldDB" id="A0A508WYU9"/>
<feature type="region of interest" description="Disordered" evidence="1">
    <location>
        <begin position="65"/>
        <end position="90"/>
    </location>
</feature>
<feature type="compositionally biased region" description="Polar residues" evidence="1">
    <location>
        <begin position="65"/>
        <end position="75"/>
    </location>
</feature>
<feature type="chain" id="PRO_5021426611" description="Secreted protein" evidence="2">
    <location>
        <begin position="22"/>
        <end position="90"/>
    </location>
</feature>
<accession>A0A508WYU9</accession>
<feature type="signal peptide" evidence="2">
    <location>
        <begin position="1"/>
        <end position="21"/>
    </location>
</feature>
<evidence type="ECO:0000256" key="2">
    <source>
        <dbReference type="SAM" id="SignalP"/>
    </source>
</evidence>
<evidence type="ECO:0008006" key="4">
    <source>
        <dbReference type="Google" id="ProtNLM"/>
    </source>
</evidence>
<keyword evidence="2" id="KW-0732">Signal</keyword>
<dbReference type="Proteomes" id="UP000507954">
    <property type="component" value="Unassembled WGS sequence"/>
</dbReference>
<evidence type="ECO:0000313" key="3">
    <source>
        <dbReference type="EMBL" id="VTZ61128.1"/>
    </source>
</evidence>
<reference evidence="3" key="1">
    <citation type="submission" date="2019-06" db="EMBL/GenBank/DDBJ databases">
        <authorList>
            <person name="Le Quere A."/>
            <person name="Colella S."/>
        </authorList>
    </citation>
    <scope>NUCLEOTIDE SEQUENCE</scope>
    <source>
        <strain evidence="3">EmedicaeMD41</strain>
    </source>
</reference>
<dbReference type="EMBL" id="CABFNB010000089">
    <property type="protein sequence ID" value="VTZ61128.1"/>
    <property type="molecule type" value="Genomic_DNA"/>
</dbReference>
<evidence type="ECO:0000256" key="1">
    <source>
        <dbReference type="SAM" id="MobiDB-lite"/>
    </source>
</evidence>